<dbReference type="Proteomes" id="UP000178448">
    <property type="component" value="Unassembled WGS sequence"/>
</dbReference>
<keyword evidence="1" id="KW-0812">Transmembrane</keyword>
<feature type="transmembrane region" description="Helical" evidence="1">
    <location>
        <begin position="191"/>
        <end position="209"/>
    </location>
</feature>
<dbReference type="STRING" id="1798374.A2Z33_05445"/>
<keyword evidence="1" id="KW-0472">Membrane</keyword>
<dbReference type="AlphaFoldDB" id="A0A1F5YN90"/>
<protein>
    <recommendedName>
        <fullName evidence="4">Glycosyltransferase 2-like domain-containing protein</fullName>
    </recommendedName>
</protein>
<evidence type="ECO:0008006" key="4">
    <source>
        <dbReference type="Google" id="ProtNLM"/>
    </source>
</evidence>
<evidence type="ECO:0000313" key="2">
    <source>
        <dbReference type="EMBL" id="OGG01659.1"/>
    </source>
</evidence>
<organism evidence="2 3">
    <name type="scientific">Candidatus Gottesmanbacteria bacterium RBG_16_52_11</name>
    <dbReference type="NCBI Taxonomy" id="1798374"/>
    <lineage>
        <taxon>Bacteria</taxon>
        <taxon>Candidatus Gottesmaniibacteriota</taxon>
    </lineage>
</organism>
<name>A0A1F5YN90_9BACT</name>
<dbReference type="InterPro" id="IPR029044">
    <property type="entry name" value="Nucleotide-diphossugar_trans"/>
</dbReference>
<reference evidence="2 3" key="1">
    <citation type="journal article" date="2016" name="Nat. Commun.">
        <title>Thousands of microbial genomes shed light on interconnected biogeochemical processes in an aquifer system.</title>
        <authorList>
            <person name="Anantharaman K."/>
            <person name="Brown C.T."/>
            <person name="Hug L.A."/>
            <person name="Sharon I."/>
            <person name="Castelle C.J."/>
            <person name="Probst A.J."/>
            <person name="Thomas B.C."/>
            <person name="Singh A."/>
            <person name="Wilkins M.J."/>
            <person name="Karaoz U."/>
            <person name="Brodie E.L."/>
            <person name="Williams K.H."/>
            <person name="Hubbard S.S."/>
            <person name="Banfield J.F."/>
        </authorList>
    </citation>
    <scope>NUCLEOTIDE SEQUENCE [LARGE SCALE GENOMIC DNA]</scope>
</reference>
<evidence type="ECO:0000256" key="1">
    <source>
        <dbReference type="SAM" id="Phobius"/>
    </source>
</evidence>
<sequence>RTVDIARKFKARIIRTDNPPVFHINKQKAIDAARGAWILQLDADETVTAELGSEIRSVVSTGGGINGYYLPRKNYFWGRFMTKGGQYPDYVIRLVRRGQARFPAKSVHEQISVTGEAGYLKNPLIHYAYRTQGDYWRKARHYIALSAAEMKRQGIKTGPAAFVKYFLAEPLRIFFLIFFRHKGFMDGWRGFLFAVYSGLHPVLSFAEFLRSRI</sequence>
<evidence type="ECO:0000313" key="3">
    <source>
        <dbReference type="Proteomes" id="UP000178448"/>
    </source>
</evidence>
<feature type="non-terminal residue" evidence="2">
    <location>
        <position position="1"/>
    </location>
</feature>
<proteinExistence type="predicted"/>
<dbReference type="PANTHER" id="PTHR43630:SF2">
    <property type="entry name" value="GLYCOSYLTRANSFERASE"/>
    <property type="match status" value="1"/>
</dbReference>
<gene>
    <name evidence="2" type="ORF">A2Z33_05445</name>
</gene>
<dbReference type="PANTHER" id="PTHR43630">
    <property type="entry name" value="POLY-BETA-1,6-N-ACETYL-D-GLUCOSAMINE SYNTHASE"/>
    <property type="match status" value="1"/>
</dbReference>
<accession>A0A1F5YN90</accession>
<dbReference type="SUPFAM" id="SSF53448">
    <property type="entry name" value="Nucleotide-diphospho-sugar transferases"/>
    <property type="match status" value="1"/>
</dbReference>
<comment type="caution">
    <text evidence="2">The sequence shown here is derived from an EMBL/GenBank/DDBJ whole genome shotgun (WGS) entry which is preliminary data.</text>
</comment>
<keyword evidence="1" id="KW-1133">Transmembrane helix</keyword>
<dbReference type="CDD" id="cd02511">
    <property type="entry name" value="Beta4Glucosyltransferase"/>
    <property type="match status" value="1"/>
</dbReference>
<dbReference type="EMBL" id="MFJD01000011">
    <property type="protein sequence ID" value="OGG01659.1"/>
    <property type="molecule type" value="Genomic_DNA"/>
</dbReference>